<reference evidence="1 2" key="1">
    <citation type="submission" date="2018-04" db="EMBL/GenBank/DDBJ databases">
        <authorList>
            <person name="Huttner S."/>
            <person name="Dainat J."/>
        </authorList>
    </citation>
    <scope>NUCLEOTIDE SEQUENCE [LARGE SCALE GENOMIC DNA]</scope>
</reference>
<evidence type="ECO:0000313" key="2">
    <source>
        <dbReference type="Proteomes" id="UP000289323"/>
    </source>
</evidence>
<protein>
    <submittedName>
        <fullName evidence="1">C8002dbe-5f48-46ee-bd91-ffd4c3e753a1</fullName>
    </submittedName>
</protein>
<name>A0A446BEE7_9PEZI</name>
<organism evidence="1 2">
    <name type="scientific">Thermothielavioides terrestris</name>
    <dbReference type="NCBI Taxonomy" id="2587410"/>
    <lineage>
        <taxon>Eukaryota</taxon>
        <taxon>Fungi</taxon>
        <taxon>Dikarya</taxon>
        <taxon>Ascomycota</taxon>
        <taxon>Pezizomycotina</taxon>
        <taxon>Sordariomycetes</taxon>
        <taxon>Sordariomycetidae</taxon>
        <taxon>Sordariales</taxon>
        <taxon>Chaetomiaceae</taxon>
        <taxon>Thermothielavioides</taxon>
    </lineage>
</organism>
<proteinExistence type="predicted"/>
<evidence type="ECO:0000313" key="1">
    <source>
        <dbReference type="EMBL" id="SPQ20829.1"/>
    </source>
</evidence>
<sequence length="30" mass="3602">MLEKTKYILVDEYNIKAEDKELEDEEVDKA</sequence>
<gene>
    <name evidence="1" type="ORF">TT172_LOCUS3248</name>
</gene>
<accession>A0A446BEE7</accession>
<dbReference type="EMBL" id="OUUZ01000008">
    <property type="protein sequence ID" value="SPQ20829.1"/>
    <property type="molecule type" value="Genomic_DNA"/>
</dbReference>
<dbReference type="AlphaFoldDB" id="A0A446BEE7"/>
<dbReference type="Proteomes" id="UP000289323">
    <property type="component" value="Unassembled WGS sequence"/>
</dbReference>